<dbReference type="PANTHER" id="PTHR12697:SF5">
    <property type="entry name" value="DEOXYHYPUSINE HYDROXYLASE"/>
    <property type="match status" value="1"/>
</dbReference>
<dbReference type="PROSITE" id="PS51257">
    <property type="entry name" value="PROKAR_LIPOPROTEIN"/>
    <property type="match status" value="1"/>
</dbReference>
<sequence>MMNKRLFSFIYLITFAVLLGLTGCSRTVDDISKWKAGGNVEKLIKALQDPKYEVRLAATEALGDLKAEQAIDDLAALYNDSEDEIVMAAVEALAEIGTPAAVTPLSAALKLDFSESRTIAAEKLGALKAAGAVPQLVDALDDSEAAVQLAAAKSLGQIGDPSASAGLAGKIDDPSADLRLASVESLGRCGGDSAIAALIRALGDSETHVSNAAIASLETLGDSTKPSVLNALKSENSKIRSGAIAVLRRLKAVPTTGNDLIWYQLARASVDSKQGIDKGVVANLVKMGDAAVDTLLQAAAHPVEAFREHAAFALERMGRSVVERVVAEAEAKAGTDAKKWMAGRGSWPGAPSWRIDLWASLSALDPTFSLDHAVVSSLEMQARPAFNVIINPKFEVSREYIPLLIALLGDTTMPPPEQPDFDDDGIPVIKEKRDMFRGEANRTISEEKLSEAGYKATLPLIAAIEDDDELIPGNAAHILGSQGEKRALHPLMKVVNKKLEAGEILTDSPFYVALQKLDEPAAEPLLMKIRPNPDRALRVFSRQYDTIRPVSAETEDESGDVSQPVRFRIGYINGSRIGEMIVTFMPDRDQNWVPNPPLPEQIPPM</sequence>
<evidence type="ECO:0000313" key="1">
    <source>
        <dbReference type="EMBL" id="MDZ8119263.1"/>
    </source>
</evidence>
<gene>
    <name evidence="1" type="ORF">P9H32_11570</name>
</gene>
<name>A0ABU5MYJ9_9BACT</name>
<reference evidence="1 2" key="1">
    <citation type="journal article" date="2024" name="Appl. Environ. Microbiol.">
        <title>Pontiella agarivorans sp. nov., a novel marine anaerobic bacterium capable of degrading macroalgal polysaccharides and fixing nitrogen.</title>
        <authorList>
            <person name="Liu N."/>
            <person name="Kivenson V."/>
            <person name="Peng X."/>
            <person name="Cui Z."/>
            <person name="Lankiewicz T.S."/>
            <person name="Gosselin K.M."/>
            <person name="English C.J."/>
            <person name="Blair E.M."/>
            <person name="O'Malley M.A."/>
            <person name="Valentine D.L."/>
        </authorList>
    </citation>
    <scope>NUCLEOTIDE SEQUENCE [LARGE SCALE GENOMIC DNA]</scope>
    <source>
        <strain evidence="1 2">NLcol2</strain>
    </source>
</reference>
<protein>
    <submittedName>
        <fullName evidence="1">HEAT repeat domain-containing protein</fullName>
    </submittedName>
</protein>
<dbReference type="Gene3D" id="1.25.10.10">
    <property type="entry name" value="Leucine-rich Repeat Variant"/>
    <property type="match status" value="4"/>
</dbReference>
<dbReference type="Proteomes" id="UP001290861">
    <property type="component" value="Unassembled WGS sequence"/>
</dbReference>
<dbReference type="InterPro" id="IPR004155">
    <property type="entry name" value="PBS_lyase_HEAT"/>
</dbReference>
<organism evidence="1 2">
    <name type="scientific">Pontiella agarivorans</name>
    <dbReference type="NCBI Taxonomy" id="3038953"/>
    <lineage>
        <taxon>Bacteria</taxon>
        <taxon>Pseudomonadati</taxon>
        <taxon>Kiritimatiellota</taxon>
        <taxon>Kiritimatiellia</taxon>
        <taxon>Kiritimatiellales</taxon>
        <taxon>Pontiellaceae</taxon>
        <taxon>Pontiella</taxon>
    </lineage>
</organism>
<dbReference type="InterPro" id="IPR016024">
    <property type="entry name" value="ARM-type_fold"/>
</dbReference>
<dbReference type="SMART" id="SM00567">
    <property type="entry name" value="EZ_HEAT"/>
    <property type="match status" value="5"/>
</dbReference>
<keyword evidence="2" id="KW-1185">Reference proteome</keyword>
<dbReference type="InterPro" id="IPR011989">
    <property type="entry name" value="ARM-like"/>
</dbReference>
<accession>A0ABU5MYJ9</accession>
<dbReference type="EMBL" id="JARVCO010000010">
    <property type="protein sequence ID" value="MDZ8119263.1"/>
    <property type="molecule type" value="Genomic_DNA"/>
</dbReference>
<dbReference type="SUPFAM" id="SSF48371">
    <property type="entry name" value="ARM repeat"/>
    <property type="match status" value="1"/>
</dbReference>
<evidence type="ECO:0000313" key="2">
    <source>
        <dbReference type="Proteomes" id="UP001290861"/>
    </source>
</evidence>
<dbReference type="RefSeq" id="WP_322609047.1">
    <property type="nucleotide sequence ID" value="NZ_JARVCO010000010.1"/>
</dbReference>
<proteinExistence type="predicted"/>
<comment type="caution">
    <text evidence="1">The sequence shown here is derived from an EMBL/GenBank/DDBJ whole genome shotgun (WGS) entry which is preliminary data.</text>
</comment>
<dbReference type="Pfam" id="PF13646">
    <property type="entry name" value="HEAT_2"/>
    <property type="match status" value="2"/>
</dbReference>
<dbReference type="PANTHER" id="PTHR12697">
    <property type="entry name" value="PBS LYASE HEAT-LIKE PROTEIN"/>
    <property type="match status" value="1"/>
</dbReference>